<comment type="caution">
    <text evidence="1">The sequence shown here is derived from an EMBL/GenBank/DDBJ whole genome shotgun (WGS) entry which is preliminary data.</text>
</comment>
<reference evidence="1" key="1">
    <citation type="submission" date="2020-10" db="EMBL/GenBank/DDBJ databases">
        <authorList>
            <person name="Gilroy R."/>
        </authorList>
    </citation>
    <scope>NUCLEOTIDE SEQUENCE</scope>
    <source>
        <strain evidence="1">6276</strain>
    </source>
</reference>
<organism evidence="1 2">
    <name type="scientific">Candidatus Scatousia excrementigallinarum</name>
    <dbReference type="NCBI Taxonomy" id="2840935"/>
    <lineage>
        <taxon>Bacteria</taxon>
        <taxon>Candidatus Scatousia</taxon>
    </lineage>
</organism>
<name>A0A9D1F1H2_9BACT</name>
<sequence>MQVSRVQVFKNNYNIQGNSSRVNAHPNAVNNHGLTPTPAATVFDCRNKKIPCDFRYNSNVSFGEFFDPNRTVPHIDYEEYMAMNENTKKRFRKKYSTFMRSVDKNELADLKFLYLPLQTEKSMENFIKISNVYNKYKEQPIICLGRSPKWFLNTALWMKDGIDDYKFVAFSKYWYRPDYNGVKRLDEIAPTEKEELAYRKYLKRIKADPQTIVDNMEKTGKKTVITDYICSGKGACSFLDVMSRYADDLGILEKFAKSIQIVGIGSMEYMEDLNPYAEYISEPSVPMPEKLFPYRKEIKQEFYNMDYQVFRDMLLNQNTNECRSTYYPHEMWTIYKPDQFKTGLIHDMKKVKEMAKKVKTTKQSMSSFTPAMYDFRNLLNFHILDGLNKQGLLKLVHRSKI</sequence>
<accession>A0A9D1F1H2</accession>
<dbReference type="AlphaFoldDB" id="A0A9D1F1H2"/>
<dbReference type="Proteomes" id="UP000823928">
    <property type="component" value="Unassembled WGS sequence"/>
</dbReference>
<gene>
    <name evidence="1" type="ORF">IAC10_13605</name>
</gene>
<reference evidence="1" key="2">
    <citation type="journal article" date="2021" name="PeerJ">
        <title>Extensive microbial diversity within the chicken gut microbiome revealed by metagenomics and culture.</title>
        <authorList>
            <person name="Gilroy R."/>
            <person name="Ravi A."/>
            <person name="Getino M."/>
            <person name="Pursley I."/>
            <person name="Horton D.L."/>
            <person name="Alikhan N.F."/>
            <person name="Baker D."/>
            <person name="Gharbi K."/>
            <person name="Hall N."/>
            <person name="Watson M."/>
            <person name="Adriaenssens E.M."/>
            <person name="Foster-Nyarko E."/>
            <person name="Jarju S."/>
            <person name="Secka A."/>
            <person name="Antonio M."/>
            <person name="Oren A."/>
            <person name="Chaudhuri R.R."/>
            <person name="La Ragione R."/>
            <person name="Hildebrand F."/>
            <person name="Pallen M.J."/>
        </authorList>
    </citation>
    <scope>NUCLEOTIDE SEQUENCE</scope>
    <source>
        <strain evidence="1">6276</strain>
    </source>
</reference>
<proteinExistence type="predicted"/>
<evidence type="ECO:0000313" key="1">
    <source>
        <dbReference type="EMBL" id="HIS37636.1"/>
    </source>
</evidence>
<evidence type="ECO:0000313" key="2">
    <source>
        <dbReference type="Proteomes" id="UP000823928"/>
    </source>
</evidence>
<protein>
    <submittedName>
        <fullName evidence="1">Uncharacterized protein</fullName>
    </submittedName>
</protein>
<dbReference type="EMBL" id="DVIU01000281">
    <property type="protein sequence ID" value="HIS37636.1"/>
    <property type="molecule type" value="Genomic_DNA"/>
</dbReference>